<dbReference type="AlphaFoldDB" id="A0A2P4NYD0"/>
<comment type="caution">
    <text evidence="3">The sequence shown here is derived from an EMBL/GenBank/DDBJ whole genome shotgun (WGS) entry which is preliminary data.</text>
</comment>
<evidence type="ECO:0000313" key="3">
    <source>
        <dbReference type="EMBL" id="POG58156.1"/>
    </source>
</evidence>
<dbReference type="InterPro" id="IPR011009">
    <property type="entry name" value="Kinase-like_dom_sf"/>
</dbReference>
<dbReference type="EMBL" id="AUPC02000564">
    <property type="protein sequence ID" value="POG58156.1"/>
    <property type="molecule type" value="Genomic_DNA"/>
</dbReference>
<feature type="domain" description="Protein kinase" evidence="2">
    <location>
        <begin position="1"/>
        <end position="196"/>
    </location>
</feature>
<dbReference type="Pfam" id="PF07714">
    <property type="entry name" value="PK_Tyr_Ser-Thr"/>
    <property type="match status" value="1"/>
</dbReference>
<dbReference type="GO" id="GO:0004672">
    <property type="term" value="F:protein kinase activity"/>
    <property type="evidence" value="ECO:0007669"/>
    <property type="project" value="InterPro"/>
</dbReference>
<dbReference type="PANTHER" id="PTHR23257">
    <property type="entry name" value="SERINE-THREONINE PROTEIN KINASE"/>
    <property type="match status" value="1"/>
</dbReference>
<reference evidence="3 4" key="2">
    <citation type="journal article" date="2018" name="New Phytol.">
        <title>High intraspecific genome diversity in the model arbuscular mycorrhizal symbiont Rhizophagus irregularis.</title>
        <authorList>
            <person name="Chen E.C.H."/>
            <person name="Morin E."/>
            <person name="Beaudet D."/>
            <person name="Noel J."/>
            <person name="Yildirir G."/>
            <person name="Ndikumana S."/>
            <person name="Charron P."/>
            <person name="St-Onge C."/>
            <person name="Giorgi J."/>
            <person name="Kruger M."/>
            <person name="Marton T."/>
            <person name="Ropars J."/>
            <person name="Grigoriev I.V."/>
            <person name="Hainaut M."/>
            <person name="Henrissat B."/>
            <person name="Roux C."/>
            <person name="Martin F."/>
            <person name="Corradi N."/>
        </authorList>
    </citation>
    <scope>NUCLEOTIDE SEQUENCE [LARGE SCALE GENOMIC DNA]</scope>
    <source>
        <strain evidence="3 4">DAOM 197198</strain>
    </source>
</reference>
<dbReference type="PROSITE" id="PS50011">
    <property type="entry name" value="PROTEIN_KINASE_DOM"/>
    <property type="match status" value="1"/>
</dbReference>
<sequence length="260" mass="30047">MVFRLEHILLIIIKILSKIYGLSQNPDTKDYIIVLGYASGGSLYYHLNKNYDKFNWTYKLHLTLNIITGLKNIHQKQMVHHMGLCGEVGNIKDESKIYGVIPYVAPEVLKGKPYTQAADICSLGMIMYFIATGKQLFANCAHDEFLVLNICNGIRSEINESEIPKIYIDIMKKCWDSNPNNRPSVIDLEKSINSFYPAFGYFIDKEIKKQFEKAEEYRKANLLSIESNQSTTHPEAYYRSRLLNPFTKKLYSMEVIDFTK</sequence>
<feature type="signal peptide" evidence="1">
    <location>
        <begin position="1"/>
        <end position="21"/>
    </location>
</feature>
<dbReference type="SUPFAM" id="SSF56112">
    <property type="entry name" value="Protein kinase-like (PK-like)"/>
    <property type="match status" value="1"/>
</dbReference>
<dbReference type="InterPro" id="IPR001245">
    <property type="entry name" value="Ser-Thr/Tyr_kinase_cat_dom"/>
</dbReference>
<keyword evidence="4" id="KW-1185">Reference proteome</keyword>
<evidence type="ECO:0000259" key="2">
    <source>
        <dbReference type="PROSITE" id="PS50011"/>
    </source>
</evidence>
<dbReference type="GO" id="GO:0007165">
    <property type="term" value="P:signal transduction"/>
    <property type="evidence" value="ECO:0007669"/>
    <property type="project" value="TreeGrafter"/>
</dbReference>
<dbReference type="Proteomes" id="UP000018888">
    <property type="component" value="Unassembled WGS sequence"/>
</dbReference>
<dbReference type="VEuPathDB" id="FungiDB:RhiirFUN_007806"/>
<reference evidence="3 4" key="1">
    <citation type="journal article" date="2013" name="Proc. Natl. Acad. Sci. U.S.A.">
        <title>Genome of an arbuscular mycorrhizal fungus provides insight into the oldest plant symbiosis.</title>
        <authorList>
            <person name="Tisserant E."/>
            <person name="Malbreil M."/>
            <person name="Kuo A."/>
            <person name="Kohler A."/>
            <person name="Symeonidi A."/>
            <person name="Balestrini R."/>
            <person name="Charron P."/>
            <person name="Duensing N."/>
            <person name="Frei Dit Frey N."/>
            <person name="Gianinazzi-Pearson V."/>
            <person name="Gilbert L.B."/>
            <person name="Handa Y."/>
            <person name="Herr J.R."/>
            <person name="Hijri M."/>
            <person name="Koul R."/>
            <person name="Kawaguchi M."/>
            <person name="Krajinski F."/>
            <person name="Lammers P.J."/>
            <person name="Masclaux F.G."/>
            <person name="Murat C."/>
            <person name="Morin E."/>
            <person name="Ndikumana S."/>
            <person name="Pagni M."/>
            <person name="Petitpierre D."/>
            <person name="Requena N."/>
            <person name="Rosikiewicz P."/>
            <person name="Riley R."/>
            <person name="Saito K."/>
            <person name="San Clemente H."/>
            <person name="Shapiro H."/>
            <person name="van Tuinen D."/>
            <person name="Becard G."/>
            <person name="Bonfante P."/>
            <person name="Paszkowski U."/>
            <person name="Shachar-Hill Y.Y."/>
            <person name="Tuskan G.A."/>
            <person name="Young P.W."/>
            <person name="Sanders I.R."/>
            <person name="Henrissat B."/>
            <person name="Rensing S.A."/>
            <person name="Grigoriev I.V."/>
            <person name="Corradi N."/>
            <person name="Roux C."/>
            <person name="Martin F."/>
        </authorList>
    </citation>
    <scope>NUCLEOTIDE SEQUENCE [LARGE SCALE GENOMIC DNA]</scope>
    <source>
        <strain evidence="3 4">DAOM 197198</strain>
    </source>
</reference>
<dbReference type="Gene3D" id="1.10.510.10">
    <property type="entry name" value="Transferase(Phosphotransferase) domain 1"/>
    <property type="match status" value="2"/>
</dbReference>
<feature type="chain" id="PRO_5015188705" evidence="1">
    <location>
        <begin position="22"/>
        <end position="260"/>
    </location>
</feature>
<name>A0A2P4NYD0_RHIID</name>
<keyword evidence="1" id="KW-0732">Signal</keyword>
<dbReference type="GO" id="GO:0005524">
    <property type="term" value="F:ATP binding"/>
    <property type="evidence" value="ECO:0007669"/>
    <property type="project" value="InterPro"/>
</dbReference>
<dbReference type="Pfam" id="PF00069">
    <property type="entry name" value="Pkinase"/>
    <property type="match status" value="1"/>
</dbReference>
<organism evidence="3 4">
    <name type="scientific">Rhizophagus irregularis (strain DAOM 181602 / DAOM 197198 / MUCL 43194)</name>
    <name type="common">Arbuscular mycorrhizal fungus</name>
    <name type="synonym">Glomus intraradices</name>
    <dbReference type="NCBI Taxonomy" id="747089"/>
    <lineage>
        <taxon>Eukaryota</taxon>
        <taxon>Fungi</taxon>
        <taxon>Fungi incertae sedis</taxon>
        <taxon>Mucoromycota</taxon>
        <taxon>Glomeromycotina</taxon>
        <taxon>Glomeromycetes</taxon>
        <taxon>Glomerales</taxon>
        <taxon>Glomeraceae</taxon>
        <taxon>Rhizophagus</taxon>
    </lineage>
</organism>
<proteinExistence type="predicted"/>
<accession>A0A2P4NYD0</accession>
<gene>
    <name evidence="3" type="ORF">GLOIN_2v1790774</name>
</gene>
<evidence type="ECO:0000313" key="4">
    <source>
        <dbReference type="Proteomes" id="UP000018888"/>
    </source>
</evidence>
<protein>
    <submittedName>
        <fullName evidence="3">Kinase-like domain-containing protein</fullName>
    </submittedName>
</protein>
<evidence type="ECO:0000256" key="1">
    <source>
        <dbReference type="SAM" id="SignalP"/>
    </source>
</evidence>
<dbReference type="GO" id="GO:0005737">
    <property type="term" value="C:cytoplasm"/>
    <property type="evidence" value="ECO:0007669"/>
    <property type="project" value="TreeGrafter"/>
</dbReference>
<dbReference type="PANTHER" id="PTHR23257:SF963">
    <property type="entry name" value="AT08303P"/>
    <property type="match status" value="1"/>
</dbReference>
<dbReference type="InterPro" id="IPR000719">
    <property type="entry name" value="Prot_kinase_dom"/>
</dbReference>
<dbReference type="InterPro" id="IPR050167">
    <property type="entry name" value="Ser_Thr_protein_kinase"/>
</dbReference>